<keyword evidence="3" id="KW-1185">Reference proteome</keyword>
<organism evidence="2 3">
    <name type="scientific">Roseimicrobium gellanilyticum</name>
    <dbReference type="NCBI Taxonomy" id="748857"/>
    <lineage>
        <taxon>Bacteria</taxon>
        <taxon>Pseudomonadati</taxon>
        <taxon>Verrucomicrobiota</taxon>
        <taxon>Verrucomicrobiia</taxon>
        <taxon>Verrucomicrobiales</taxon>
        <taxon>Verrucomicrobiaceae</taxon>
        <taxon>Roseimicrobium</taxon>
    </lineage>
</organism>
<sequence>MEDKTAAEALMTPKEAALHLKCQRPNIYPLIKSGKLVGVKKERITMVTKESVSALAKARGHNAPEIQSQDLKTSKHVAGETGDPAAIKKADVVDTPSINPREPANTGESTLQITTMERRVPIRTIVFDESVQVRVNLDEATVLEYSERMRAGEMFPPVQLFDDKGKLFIGDGWHRLKAAKTLNYVHFPAVVSTGGRLAAIKFALSANASHGLPRSQADKHKAIVVAALEFPNISNRELARLCAVSEGFVRTHRTSCVTNAPDTRLGADGKRYASRKPSGQQKKAGLLDPRVRQKANEAQAKKVCALLERLDLPSLLAIRGTLESKIALFAAEKNSAAATPTTPSKKVA</sequence>
<gene>
    <name evidence="2" type="ORF">DES53_111103</name>
</gene>
<feature type="region of interest" description="Disordered" evidence="1">
    <location>
        <begin position="260"/>
        <end position="286"/>
    </location>
</feature>
<dbReference type="EMBL" id="QNRR01000011">
    <property type="protein sequence ID" value="RBP38584.1"/>
    <property type="molecule type" value="Genomic_DNA"/>
</dbReference>
<dbReference type="RefSeq" id="WP_113961037.1">
    <property type="nucleotide sequence ID" value="NZ_QNRR01000011.1"/>
</dbReference>
<dbReference type="AlphaFoldDB" id="A0A366H8Z4"/>
<reference evidence="2 3" key="1">
    <citation type="submission" date="2018-06" db="EMBL/GenBank/DDBJ databases">
        <title>Genomic Encyclopedia of Type Strains, Phase IV (KMG-IV): sequencing the most valuable type-strain genomes for metagenomic binning, comparative biology and taxonomic classification.</title>
        <authorList>
            <person name="Goeker M."/>
        </authorList>
    </citation>
    <scope>NUCLEOTIDE SEQUENCE [LARGE SCALE GENOMIC DNA]</scope>
    <source>
        <strain evidence="2 3">DSM 25532</strain>
    </source>
</reference>
<proteinExistence type="predicted"/>
<dbReference type="SUPFAM" id="SSF110849">
    <property type="entry name" value="ParB/Sulfiredoxin"/>
    <property type="match status" value="1"/>
</dbReference>
<evidence type="ECO:0000313" key="3">
    <source>
        <dbReference type="Proteomes" id="UP000253426"/>
    </source>
</evidence>
<dbReference type="InterPro" id="IPR036086">
    <property type="entry name" value="ParB/Sulfiredoxin_sf"/>
</dbReference>
<accession>A0A366H8Z4</accession>
<name>A0A366H8Z4_9BACT</name>
<dbReference type="Gene3D" id="3.90.1530.10">
    <property type="entry name" value="Conserved hypothetical protein from pyrococcus furiosus pfu- 392566-001, ParB domain"/>
    <property type="match status" value="1"/>
</dbReference>
<dbReference type="OrthoDB" id="569300at2"/>
<evidence type="ECO:0000256" key="1">
    <source>
        <dbReference type="SAM" id="MobiDB-lite"/>
    </source>
</evidence>
<protein>
    <submittedName>
        <fullName evidence="2">ParB-like nuclease family protein</fullName>
    </submittedName>
</protein>
<evidence type="ECO:0000313" key="2">
    <source>
        <dbReference type="EMBL" id="RBP38584.1"/>
    </source>
</evidence>
<comment type="caution">
    <text evidence="2">The sequence shown here is derived from an EMBL/GenBank/DDBJ whole genome shotgun (WGS) entry which is preliminary data.</text>
</comment>
<dbReference type="Proteomes" id="UP000253426">
    <property type="component" value="Unassembled WGS sequence"/>
</dbReference>